<reference evidence="3" key="5">
    <citation type="submission" date="2015-06" db="UniProtKB">
        <authorList>
            <consortium name="EnsemblFungi"/>
        </authorList>
    </citation>
    <scope>IDENTIFICATION</scope>
    <source>
        <strain evidence="3">ATCC 64411</strain>
    </source>
</reference>
<organism evidence="3 4">
    <name type="scientific">Magnaporthiopsis poae (strain ATCC 64411 / 73-15)</name>
    <name type="common">Kentucky bluegrass fungus</name>
    <name type="synonym">Magnaporthe poae</name>
    <dbReference type="NCBI Taxonomy" id="644358"/>
    <lineage>
        <taxon>Eukaryota</taxon>
        <taxon>Fungi</taxon>
        <taxon>Dikarya</taxon>
        <taxon>Ascomycota</taxon>
        <taxon>Pezizomycotina</taxon>
        <taxon>Sordariomycetes</taxon>
        <taxon>Sordariomycetidae</taxon>
        <taxon>Magnaporthales</taxon>
        <taxon>Magnaporthaceae</taxon>
        <taxon>Magnaporthiopsis</taxon>
    </lineage>
</organism>
<keyword evidence="4" id="KW-1185">Reference proteome</keyword>
<dbReference type="EMBL" id="GL876969">
    <property type="protein sequence ID" value="KLU86541.1"/>
    <property type="molecule type" value="Genomic_DNA"/>
</dbReference>
<protein>
    <submittedName>
        <fullName evidence="2 3">Uncharacterized protein</fullName>
    </submittedName>
</protein>
<dbReference type="AlphaFoldDB" id="A0A0C4DZP7"/>
<reference evidence="3" key="4">
    <citation type="journal article" date="2015" name="G3 (Bethesda)">
        <title>Genome sequences of three phytopathogenic species of the Magnaporthaceae family of fungi.</title>
        <authorList>
            <person name="Okagaki L.H."/>
            <person name="Nunes C.C."/>
            <person name="Sailsbery J."/>
            <person name="Clay B."/>
            <person name="Brown D."/>
            <person name="John T."/>
            <person name="Oh Y."/>
            <person name="Young N."/>
            <person name="Fitzgerald M."/>
            <person name="Haas B.J."/>
            <person name="Zeng Q."/>
            <person name="Young S."/>
            <person name="Adiconis X."/>
            <person name="Fan L."/>
            <person name="Levin J.Z."/>
            <person name="Mitchell T.K."/>
            <person name="Okubara P.A."/>
            <person name="Farman M.L."/>
            <person name="Kohn L.M."/>
            <person name="Birren B."/>
            <person name="Ma L.-J."/>
            <person name="Dean R.A."/>
        </authorList>
    </citation>
    <scope>NUCLEOTIDE SEQUENCE</scope>
    <source>
        <strain evidence="3">ATCC 64411 / 73-15</strain>
    </source>
</reference>
<dbReference type="VEuPathDB" id="FungiDB:MAPG_05553"/>
<accession>A0A0C4DZP7</accession>
<reference evidence="2" key="2">
    <citation type="submission" date="2010-05" db="EMBL/GenBank/DDBJ databases">
        <title>The Genome Sequence of Magnaporthe poae strain ATCC 64411.</title>
        <authorList>
            <consortium name="The Broad Institute Genome Sequencing Platform"/>
            <consortium name="Broad Institute Genome Sequencing Center for Infectious Disease"/>
            <person name="Ma L.-J."/>
            <person name="Dead R."/>
            <person name="Young S."/>
            <person name="Zeng Q."/>
            <person name="Koehrsen M."/>
            <person name="Alvarado L."/>
            <person name="Berlin A."/>
            <person name="Chapman S.B."/>
            <person name="Chen Z."/>
            <person name="Freedman E."/>
            <person name="Gellesch M."/>
            <person name="Goldberg J."/>
            <person name="Griggs A."/>
            <person name="Gujja S."/>
            <person name="Heilman E.R."/>
            <person name="Heiman D."/>
            <person name="Hepburn T."/>
            <person name="Howarth C."/>
            <person name="Jen D."/>
            <person name="Larson L."/>
            <person name="Mehta T."/>
            <person name="Neiman D."/>
            <person name="Pearson M."/>
            <person name="Roberts A."/>
            <person name="Saif S."/>
            <person name="Shea T."/>
            <person name="Shenoy N."/>
            <person name="Sisk P."/>
            <person name="Stolte C."/>
            <person name="Sykes S."/>
            <person name="Walk T."/>
            <person name="White J."/>
            <person name="Yandava C."/>
            <person name="Haas B."/>
            <person name="Nusbaum C."/>
            <person name="Birren B."/>
        </authorList>
    </citation>
    <scope>NUCLEOTIDE SEQUENCE</scope>
    <source>
        <strain evidence="2">ATCC 64411</strain>
    </source>
</reference>
<dbReference type="EnsemblFungi" id="MAPG_05553T0">
    <property type="protein sequence ID" value="MAPG_05553T0"/>
    <property type="gene ID" value="MAPG_05553"/>
</dbReference>
<dbReference type="Proteomes" id="UP000011715">
    <property type="component" value="Unassembled WGS sequence"/>
</dbReference>
<reference evidence="2" key="3">
    <citation type="submission" date="2011-03" db="EMBL/GenBank/DDBJ databases">
        <title>Annotation of Magnaporthe poae ATCC 64411.</title>
        <authorList>
            <person name="Ma L.-J."/>
            <person name="Dead R."/>
            <person name="Young S.K."/>
            <person name="Zeng Q."/>
            <person name="Gargeya S."/>
            <person name="Fitzgerald M."/>
            <person name="Haas B."/>
            <person name="Abouelleil A."/>
            <person name="Alvarado L."/>
            <person name="Arachchi H.M."/>
            <person name="Berlin A."/>
            <person name="Brown A."/>
            <person name="Chapman S.B."/>
            <person name="Chen Z."/>
            <person name="Dunbar C."/>
            <person name="Freedman E."/>
            <person name="Gearin G."/>
            <person name="Gellesch M."/>
            <person name="Goldberg J."/>
            <person name="Griggs A."/>
            <person name="Gujja S."/>
            <person name="Heiman D."/>
            <person name="Howarth C."/>
            <person name="Larson L."/>
            <person name="Lui A."/>
            <person name="MacDonald P.J.P."/>
            <person name="Mehta T."/>
            <person name="Montmayeur A."/>
            <person name="Murphy C."/>
            <person name="Neiman D."/>
            <person name="Pearson M."/>
            <person name="Priest M."/>
            <person name="Roberts A."/>
            <person name="Saif S."/>
            <person name="Shea T."/>
            <person name="Shenoy N."/>
            <person name="Sisk P."/>
            <person name="Stolte C."/>
            <person name="Sykes S."/>
            <person name="Yandava C."/>
            <person name="Wortman J."/>
            <person name="Nusbaum C."/>
            <person name="Birren B."/>
        </authorList>
    </citation>
    <scope>NUCLEOTIDE SEQUENCE</scope>
    <source>
        <strain evidence="2">ATCC 64411</strain>
    </source>
</reference>
<proteinExistence type="predicted"/>
<name>A0A0C4DZP7_MAGP6</name>
<dbReference type="OrthoDB" id="4187847at2759"/>
<sequence length="233" mass="25728">MFPSPSFGAVIAKRFARRGGPPREPLPAPSRSSSLIPPPVDWCLARSWHSCFPHPPRDRGPKAWPRNAYFTSGCRDLREEESRADYLIALHIGLCCRNATLSSVLKAPATASSVSRRNNDTKTNLDPTGLQMLDIESRGPTHMSLAIRTVLEASSRIDPITSIPALESRELGAQSAHITNSIPWVFLRQRANLYHQPLDFLFAPTHAVSSGQAGRLSHYEPYVARTPDRSEPG</sequence>
<evidence type="ECO:0000313" key="4">
    <source>
        <dbReference type="Proteomes" id="UP000011715"/>
    </source>
</evidence>
<dbReference type="EMBL" id="ADBL01001325">
    <property type="status" value="NOT_ANNOTATED_CDS"/>
    <property type="molecule type" value="Genomic_DNA"/>
</dbReference>
<reference evidence="4" key="1">
    <citation type="submission" date="2010-05" db="EMBL/GenBank/DDBJ databases">
        <title>The genome sequence of Magnaporthe poae strain ATCC 64411.</title>
        <authorList>
            <person name="Ma L.-J."/>
            <person name="Dead R."/>
            <person name="Young S."/>
            <person name="Zeng Q."/>
            <person name="Koehrsen M."/>
            <person name="Alvarado L."/>
            <person name="Berlin A."/>
            <person name="Chapman S.B."/>
            <person name="Chen Z."/>
            <person name="Freedman E."/>
            <person name="Gellesch M."/>
            <person name="Goldberg J."/>
            <person name="Griggs A."/>
            <person name="Gujja S."/>
            <person name="Heilman E.R."/>
            <person name="Heiman D."/>
            <person name="Hepburn T."/>
            <person name="Howarth C."/>
            <person name="Jen D."/>
            <person name="Larson L."/>
            <person name="Mehta T."/>
            <person name="Neiman D."/>
            <person name="Pearson M."/>
            <person name="Roberts A."/>
            <person name="Saif S."/>
            <person name="Shea T."/>
            <person name="Shenoy N."/>
            <person name="Sisk P."/>
            <person name="Stolte C."/>
            <person name="Sykes S."/>
            <person name="Walk T."/>
            <person name="White J."/>
            <person name="Yandava C."/>
            <person name="Haas B."/>
            <person name="Nusbaum C."/>
            <person name="Birren B."/>
        </authorList>
    </citation>
    <scope>NUCLEOTIDE SEQUENCE [LARGE SCALE GENOMIC DNA]</scope>
    <source>
        <strain evidence="4">ATCC 64411 / 73-15</strain>
    </source>
</reference>
<evidence type="ECO:0000313" key="3">
    <source>
        <dbReference type="EnsemblFungi" id="MAPG_05553T0"/>
    </source>
</evidence>
<feature type="region of interest" description="Disordered" evidence="1">
    <location>
        <begin position="108"/>
        <end position="127"/>
    </location>
</feature>
<gene>
    <name evidence="2" type="ORF">MAPG_05553</name>
</gene>
<evidence type="ECO:0000256" key="1">
    <source>
        <dbReference type="SAM" id="MobiDB-lite"/>
    </source>
</evidence>
<evidence type="ECO:0000313" key="2">
    <source>
        <dbReference type="EMBL" id="KLU86541.1"/>
    </source>
</evidence>
<feature type="compositionally biased region" description="Polar residues" evidence="1">
    <location>
        <begin position="110"/>
        <end position="126"/>
    </location>
</feature>